<dbReference type="AlphaFoldDB" id="A0A8S1GXR7"/>
<accession>A0A8S1GXR7</accession>
<organism evidence="2 3">
    <name type="scientific">Caenorhabditis auriculariae</name>
    <dbReference type="NCBI Taxonomy" id="2777116"/>
    <lineage>
        <taxon>Eukaryota</taxon>
        <taxon>Metazoa</taxon>
        <taxon>Ecdysozoa</taxon>
        <taxon>Nematoda</taxon>
        <taxon>Chromadorea</taxon>
        <taxon>Rhabditida</taxon>
        <taxon>Rhabditina</taxon>
        <taxon>Rhabditomorpha</taxon>
        <taxon>Rhabditoidea</taxon>
        <taxon>Rhabditidae</taxon>
        <taxon>Peloderinae</taxon>
        <taxon>Caenorhabditis</taxon>
    </lineage>
</organism>
<sequence length="259" mass="28694">MPAARRLRSGARYGLHGDVGRKLLRRQSAVAPPLPPSVDIQQMDHKRRRSFEDFASLDSLVADMTTKVNQMAQILREAGRIAETSRSPPSTSSIDQAILLSPVFDSIEPHMIGMLDDVAQGLRLFRPSPTPPTRLLRATAAAIHSQHGDASLLRKLQGFSENCSLTWQDCRAMHIFACSDKDVISYMRILSNETPENHPRFPEGAHIGNTYLYCSGSTAYFFSNNFLAVAPQLPHSSTDLGRAMEVSDTEDELEAEESQ</sequence>
<gene>
    <name evidence="2" type="ORF">CAUJ_LOCUS3651</name>
</gene>
<reference evidence="2" key="1">
    <citation type="submission" date="2020-10" db="EMBL/GenBank/DDBJ databases">
        <authorList>
            <person name="Kikuchi T."/>
        </authorList>
    </citation>
    <scope>NUCLEOTIDE SEQUENCE</scope>
    <source>
        <strain evidence="2">NKZ352</strain>
    </source>
</reference>
<dbReference type="EMBL" id="CAJGYM010000007">
    <property type="protein sequence ID" value="CAD6187732.1"/>
    <property type="molecule type" value="Genomic_DNA"/>
</dbReference>
<feature type="compositionally biased region" description="Acidic residues" evidence="1">
    <location>
        <begin position="247"/>
        <end position="259"/>
    </location>
</feature>
<name>A0A8S1GXR7_9PELO</name>
<feature type="region of interest" description="Disordered" evidence="1">
    <location>
        <begin position="238"/>
        <end position="259"/>
    </location>
</feature>
<protein>
    <submittedName>
        <fullName evidence="2">Uncharacterized protein</fullName>
    </submittedName>
</protein>
<comment type="caution">
    <text evidence="2">The sequence shown here is derived from an EMBL/GenBank/DDBJ whole genome shotgun (WGS) entry which is preliminary data.</text>
</comment>
<dbReference type="OrthoDB" id="5820839at2759"/>
<keyword evidence="3" id="KW-1185">Reference proteome</keyword>
<proteinExistence type="predicted"/>
<evidence type="ECO:0000313" key="3">
    <source>
        <dbReference type="Proteomes" id="UP000835052"/>
    </source>
</evidence>
<evidence type="ECO:0000256" key="1">
    <source>
        <dbReference type="SAM" id="MobiDB-lite"/>
    </source>
</evidence>
<evidence type="ECO:0000313" key="2">
    <source>
        <dbReference type="EMBL" id="CAD6187732.1"/>
    </source>
</evidence>
<dbReference type="Proteomes" id="UP000835052">
    <property type="component" value="Unassembled WGS sequence"/>
</dbReference>